<evidence type="ECO:0000313" key="1">
    <source>
        <dbReference type="EMBL" id="BAI61479.1"/>
    </source>
</evidence>
<dbReference type="Proteomes" id="UP000001882">
    <property type="component" value="Chromosome"/>
</dbReference>
<accession>D1YYF7</accession>
<name>D1YYF7_METPS</name>
<keyword evidence="2" id="KW-1185">Reference proteome</keyword>
<dbReference type="eggNOG" id="arCOG13229">
    <property type="taxonomic scope" value="Archaea"/>
</dbReference>
<evidence type="ECO:0000313" key="2">
    <source>
        <dbReference type="Proteomes" id="UP000001882"/>
    </source>
</evidence>
<sequence>MVYKSADIITFGEIARYPKRLLPISRSTHIVVRVGREMVDVPVDNRQIKFIEKEHPVGSIVELEYDSGWRIRSHVAPLENDIAVKAQDIY</sequence>
<protein>
    <submittedName>
        <fullName evidence="1">Uncharacterized protein</fullName>
    </submittedName>
</protein>
<dbReference type="KEGG" id="mpd:MCP_1407"/>
<reference evidence="1 2" key="2">
    <citation type="journal article" date="2008" name="Int. J. Syst. Evol. Microbiol.">
        <title>Methanocella paludicola gen. nov., sp. nov., a methane-producing archaeon, the first isolate of the lineage 'Rice Cluster I', and proposal of the new archaeal order Methanocellales ord. nov.</title>
        <authorList>
            <person name="Sakai S."/>
            <person name="Imachi H."/>
            <person name="Hanada S."/>
            <person name="Ohashi A."/>
            <person name="Harada H."/>
            <person name="Kamagata Y."/>
        </authorList>
    </citation>
    <scope>NUCLEOTIDE SEQUENCE [LARGE SCALE GENOMIC DNA]</scope>
    <source>
        <strain evidence="2">DSM 17711 / JCM 13418 / NBRC 101707 / SANAE</strain>
    </source>
</reference>
<dbReference type="GeneID" id="8681368"/>
<proteinExistence type="predicted"/>
<dbReference type="STRING" id="304371.MCP_1407"/>
<dbReference type="AlphaFoldDB" id="D1YYF7"/>
<dbReference type="EMBL" id="AP011532">
    <property type="protein sequence ID" value="BAI61479.1"/>
    <property type="molecule type" value="Genomic_DNA"/>
</dbReference>
<dbReference type="RefSeq" id="WP_012900158.1">
    <property type="nucleotide sequence ID" value="NC_013665.1"/>
</dbReference>
<reference evidence="1 2" key="1">
    <citation type="journal article" date="2007" name="Appl. Environ. Microbiol.">
        <title>Isolation of key methanogens for global methane emission from rice paddy fields: a novel isolate affiliated with the clone cluster rice cluster I.</title>
        <authorList>
            <person name="Sakai S."/>
            <person name="Imachi H."/>
            <person name="Sekiguchi Y."/>
            <person name="Ohashi A."/>
            <person name="Harada H."/>
            <person name="Kamagata Y."/>
        </authorList>
    </citation>
    <scope>NUCLEOTIDE SEQUENCE [LARGE SCALE GENOMIC DNA]</scope>
    <source>
        <strain evidence="2">DSM 17711 / JCM 13418 / NBRC 101707 / SANAE</strain>
    </source>
</reference>
<dbReference type="InParanoid" id="D1YYF7"/>
<reference evidence="2" key="3">
    <citation type="journal article" date="2011" name="PLoS ONE">
        <title>Genome sequence of a mesophilic hydrogenotrophic methanogen Methanocella paludicola, the first cultivated representative of the order Methanocellales.</title>
        <authorList>
            <person name="Sakai S."/>
            <person name="Takaki Y."/>
            <person name="Shimamura S."/>
            <person name="Sekine M."/>
            <person name="Tajima T."/>
            <person name="Kosugi H."/>
            <person name="Ichikawa N."/>
            <person name="Tasumi E."/>
            <person name="Hiraki A.T."/>
            <person name="Shimizu A."/>
            <person name="Kato Y."/>
            <person name="Nishiko R."/>
            <person name="Mori K."/>
            <person name="Fujita N."/>
            <person name="Imachi H."/>
            <person name="Takai K."/>
        </authorList>
    </citation>
    <scope>NUCLEOTIDE SEQUENCE [LARGE SCALE GENOMIC DNA]</scope>
    <source>
        <strain evidence="2">DSM 17711 / JCM 13418 / NBRC 101707 / SANAE</strain>
    </source>
</reference>
<gene>
    <name evidence="1" type="ordered locus">MCP_1407</name>
</gene>
<organism evidence="1 2">
    <name type="scientific">Methanocella paludicola (strain DSM 17711 / JCM 13418 / NBRC 101707 / SANAE)</name>
    <dbReference type="NCBI Taxonomy" id="304371"/>
    <lineage>
        <taxon>Archaea</taxon>
        <taxon>Methanobacteriati</taxon>
        <taxon>Methanobacteriota</taxon>
        <taxon>Stenosarchaea group</taxon>
        <taxon>Methanomicrobia</taxon>
        <taxon>Methanocellales</taxon>
        <taxon>Methanocellaceae</taxon>
        <taxon>Methanocella</taxon>
    </lineage>
</organism>